<dbReference type="GO" id="GO:0046872">
    <property type="term" value="F:metal ion binding"/>
    <property type="evidence" value="ECO:0007669"/>
    <property type="project" value="UniProtKB-KW"/>
</dbReference>
<dbReference type="InterPro" id="IPR043504">
    <property type="entry name" value="Peptidase_S1_PA_chymotrypsin"/>
</dbReference>
<evidence type="ECO:0000256" key="7">
    <source>
        <dbReference type="ARBA" id="ARBA00022801"/>
    </source>
</evidence>
<dbReference type="SMART" id="SM00020">
    <property type="entry name" value="Tryp_SPc"/>
    <property type="match status" value="1"/>
</dbReference>
<sequence>MMVTTRTLWGWFLGHLIFGVTGSLASSASGRIIQGQDCRPHSQPWQAALFSEDNFFFCSGVLVHPQWVLSAAHCLQDSYTVGLGLHSLEGSQEPGSRMLEAHLSIQHPDYNDPPYANDLMLIKLNESVTESNTIRRIPVASQCPTPGDTCLVSGWGRLKNGRLPSLLQCVNLSVVSEETCRLLYDPVYHFSMFCAGGGLDQKDTCNGDSGGPIVCNRSLQGLVSMGQGECGQPGIPSVYTNLCKFTNWIQTTIQTSYGLPTPHT</sequence>
<dbReference type="RefSeq" id="XP_027276324.1">
    <property type="nucleotide sequence ID" value="XM_027420523.1"/>
</dbReference>
<keyword evidence="2" id="KW-0964">Secreted</keyword>
<evidence type="ECO:0000256" key="14">
    <source>
        <dbReference type="ARBA" id="ARBA00067141"/>
    </source>
</evidence>
<dbReference type="InterPro" id="IPR001254">
    <property type="entry name" value="Trypsin_dom"/>
</dbReference>
<dbReference type="Pfam" id="PF00089">
    <property type="entry name" value="Trypsin"/>
    <property type="match status" value="1"/>
</dbReference>
<evidence type="ECO:0000256" key="13">
    <source>
        <dbReference type="ARBA" id="ARBA00059822"/>
    </source>
</evidence>
<evidence type="ECO:0000256" key="18">
    <source>
        <dbReference type="RuleBase" id="RU363034"/>
    </source>
</evidence>
<name>A0A9J7G4P0_CRIGR</name>
<dbReference type="FunFam" id="2.40.10.10:FF:000091">
    <property type="entry name" value="Kallikrein-4"/>
    <property type="match status" value="1"/>
</dbReference>
<reference evidence="21" key="1">
    <citation type="journal article" date="2018" name="Biotechnol. Bioeng.">
        <title>A reference genome of the Chinese hamster based on a hybrid assembly strategy.</title>
        <authorList>
            <person name="Rupp O."/>
            <person name="MacDonald M.L."/>
            <person name="Li S."/>
            <person name="Dhiman H."/>
            <person name="Polson S."/>
            <person name="Griep S."/>
            <person name="Heffner K."/>
            <person name="Hernandez I."/>
            <person name="Brinkrolf K."/>
            <person name="Jadhav V."/>
            <person name="Samoudi M."/>
            <person name="Hao H."/>
            <person name="Kingham B."/>
            <person name="Goesmann A."/>
            <person name="Betenbaugh M.J."/>
            <person name="Lewis N.E."/>
            <person name="Borth N."/>
            <person name="Lee K.H."/>
        </authorList>
    </citation>
    <scope>NUCLEOTIDE SEQUENCE [LARGE SCALE GENOMIC DNA]</scope>
    <source>
        <strain evidence="21">17A/GY</strain>
    </source>
</reference>
<evidence type="ECO:0000259" key="20">
    <source>
        <dbReference type="PROSITE" id="PS50240"/>
    </source>
</evidence>
<dbReference type="AlphaFoldDB" id="A0A9J7G4P0"/>
<keyword evidence="8 18" id="KW-0720">Serine protease</keyword>
<reference evidence="22" key="3">
    <citation type="submission" date="2025-08" db="UniProtKB">
        <authorList>
            <consortium name="RefSeq"/>
        </authorList>
    </citation>
    <scope>IDENTIFICATION</scope>
    <source>
        <strain evidence="22">17A/GY</strain>
        <tissue evidence="22">Liver</tissue>
    </source>
</reference>
<evidence type="ECO:0000256" key="2">
    <source>
        <dbReference type="ARBA" id="ARBA00022525"/>
    </source>
</evidence>
<evidence type="ECO:0000256" key="8">
    <source>
        <dbReference type="ARBA" id="ARBA00022825"/>
    </source>
</evidence>
<dbReference type="FunFam" id="2.40.10.10:FF:000100">
    <property type="entry name" value="Kallikrein-4"/>
    <property type="match status" value="1"/>
</dbReference>
<keyword evidence="9" id="KW-0862">Zinc</keyword>
<dbReference type="SUPFAM" id="SSF50494">
    <property type="entry name" value="Trypsin-like serine proteases"/>
    <property type="match status" value="1"/>
</dbReference>
<dbReference type="InterPro" id="IPR001314">
    <property type="entry name" value="Peptidase_S1A"/>
</dbReference>
<accession>A0A9J7G4P0</accession>
<dbReference type="KEGG" id="cge:100757055"/>
<dbReference type="PRINTS" id="PR00722">
    <property type="entry name" value="CHYMOTRYPSIN"/>
</dbReference>
<protein>
    <recommendedName>
        <fullName evidence="14">Kallikrein-4</fullName>
    </recommendedName>
    <alternativeName>
        <fullName evidence="16">Enamel matrix serine proteinase 1</fullName>
    </alternativeName>
    <alternativeName>
        <fullName evidence="17">Kallikrein-like protein 1</fullName>
    </alternativeName>
    <alternativeName>
        <fullName evidence="15">Serine protease 17</fullName>
    </alternativeName>
</protein>
<keyword evidence="3" id="KW-0091">Biomineralization</keyword>
<keyword evidence="6 19" id="KW-0732">Signal</keyword>
<dbReference type="CDD" id="cd00190">
    <property type="entry name" value="Tryp_SPc"/>
    <property type="match status" value="1"/>
</dbReference>
<dbReference type="PANTHER" id="PTHR24271:SF65">
    <property type="entry name" value="KALLIKREIN-4"/>
    <property type="match status" value="1"/>
</dbReference>
<dbReference type="GO" id="GO:0022617">
    <property type="term" value="P:extracellular matrix disassembly"/>
    <property type="evidence" value="ECO:0007669"/>
    <property type="project" value="TreeGrafter"/>
</dbReference>
<feature type="chain" id="PRO_5039955296" description="Kallikrein-4" evidence="19">
    <location>
        <begin position="26"/>
        <end position="264"/>
    </location>
</feature>
<keyword evidence="10" id="KW-0865">Zymogen</keyword>
<comment type="subcellular location">
    <subcellularLocation>
        <location evidence="1">Secreted</location>
    </subcellularLocation>
</comment>
<keyword evidence="11" id="KW-1015">Disulfide bond</keyword>
<evidence type="ECO:0000256" key="1">
    <source>
        <dbReference type="ARBA" id="ARBA00004613"/>
    </source>
</evidence>
<feature type="domain" description="Peptidase S1" evidence="20">
    <location>
        <begin position="32"/>
        <end position="254"/>
    </location>
</feature>
<dbReference type="OrthoDB" id="6755574at2759"/>
<dbReference type="RefSeq" id="XP_003510254.1">
    <property type="nucleotide sequence ID" value="XM_003510206.1"/>
</dbReference>
<proteinExistence type="predicted"/>
<comment type="function">
    <text evidence="13">Has a major role in enamel formation. Required during the maturation stage of tooth development for clearance of enamel proteins and normal structural patterning of the crystalline matrix.</text>
</comment>
<keyword evidence="21" id="KW-1185">Reference proteome</keyword>
<dbReference type="Gene3D" id="2.40.10.10">
    <property type="entry name" value="Trypsin-like serine proteases"/>
    <property type="match status" value="2"/>
</dbReference>
<evidence type="ECO:0000256" key="19">
    <source>
        <dbReference type="SAM" id="SignalP"/>
    </source>
</evidence>
<evidence type="ECO:0000256" key="9">
    <source>
        <dbReference type="ARBA" id="ARBA00022833"/>
    </source>
</evidence>
<evidence type="ECO:0000256" key="5">
    <source>
        <dbReference type="ARBA" id="ARBA00022723"/>
    </source>
</evidence>
<evidence type="ECO:0000256" key="10">
    <source>
        <dbReference type="ARBA" id="ARBA00023145"/>
    </source>
</evidence>
<evidence type="ECO:0000256" key="3">
    <source>
        <dbReference type="ARBA" id="ARBA00022591"/>
    </source>
</evidence>
<evidence type="ECO:0000256" key="16">
    <source>
        <dbReference type="ARBA" id="ARBA00082003"/>
    </source>
</evidence>
<dbReference type="GeneID" id="100757055"/>
<evidence type="ECO:0000256" key="11">
    <source>
        <dbReference type="ARBA" id="ARBA00023157"/>
    </source>
</evidence>
<feature type="signal peptide" evidence="19">
    <location>
        <begin position="1"/>
        <end position="25"/>
    </location>
</feature>
<dbReference type="GO" id="GO:0005576">
    <property type="term" value="C:extracellular region"/>
    <property type="evidence" value="ECO:0007669"/>
    <property type="project" value="UniProtKB-SubCell"/>
</dbReference>
<gene>
    <name evidence="22" type="primary">Klk4</name>
</gene>
<evidence type="ECO:0000256" key="17">
    <source>
        <dbReference type="ARBA" id="ARBA00083428"/>
    </source>
</evidence>
<organism evidence="21 22">
    <name type="scientific">Cricetulus griseus</name>
    <name type="common">Chinese hamster</name>
    <name type="synonym">Cricetulus barabensis griseus</name>
    <dbReference type="NCBI Taxonomy" id="10029"/>
    <lineage>
        <taxon>Eukaryota</taxon>
        <taxon>Metazoa</taxon>
        <taxon>Chordata</taxon>
        <taxon>Craniata</taxon>
        <taxon>Vertebrata</taxon>
        <taxon>Euteleostomi</taxon>
        <taxon>Mammalia</taxon>
        <taxon>Eutheria</taxon>
        <taxon>Euarchontoglires</taxon>
        <taxon>Glires</taxon>
        <taxon>Rodentia</taxon>
        <taxon>Myomorpha</taxon>
        <taxon>Muroidea</taxon>
        <taxon>Cricetidae</taxon>
        <taxon>Cricetinae</taxon>
        <taxon>Cricetulus</taxon>
    </lineage>
</organism>
<dbReference type="PROSITE" id="PS00134">
    <property type="entry name" value="TRYPSIN_HIS"/>
    <property type="match status" value="1"/>
</dbReference>
<dbReference type="PANTHER" id="PTHR24271">
    <property type="entry name" value="KALLIKREIN-RELATED"/>
    <property type="match status" value="1"/>
</dbReference>
<dbReference type="PROSITE" id="PS50240">
    <property type="entry name" value="TRYPSIN_DOM"/>
    <property type="match status" value="1"/>
</dbReference>
<dbReference type="InterPro" id="IPR033116">
    <property type="entry name" value="TRYPSIN_SER"/>
</dbReference>
<evidence type="ECO:0000313" key="22">
    <source>
        <dbReference type="RefSeq" id="XP_027276324.1"/>
    </source>
</evidence>
<dbReference type="GO" id="GO:0006508">
    <property type="term" value="P:proteolysis"/>
    <property type="evidence" value="ECO:0007669"/>
    <property type="project" value="UniProtKB-KW"/>
</dbReference>
<keyword evidence="5" id="KW-0479">Metal-binding</keyword>
<evidence type="ECO:0000256" key="4">
    <source>
        <dbReference type="ARBA" id="ARBA00022670"/>
    </source>
</evidence>
<dbReference type="Proteomes" id="UP001108280">
    <property type="component" value="Chromosome 6"/>
</dbReference>
<evidence type="ECO:0000256" key="15">
    <source>
        <dbReference type="ARBA" id="ARBA00075584"/>
    </source>
</evidence>
<dbReference type="InterPro" id="IPR018114">
    <property type="entry name" value="TRYPSIN_HIS"/>
</dbReference>
<dbReference type="PROSITE" id="PS00135">
    <property type="entry name" value="TRYPSIN_SER"/>
    <property type="match status" value="1"/>
</dbReference>
<dbReference type="GO" id="GO:0031214">
    <property type="term" value="P:biomineral tissue development"/>
    <property type="evidence" value="ECO:0007669"/>
    <property type="project" value="UniProtKB-KW"/>
</dbReference>
<keyword evidence="7 18" id="KW-0378">Hydrolase</keyword>
<dbReference type="GO" id="GO:0097186">
    <property type="term" value="P:amelogenesis"/>
    <property type="evidence" value="ECO:0007669"/>
    <property type="project" value="TreeGrafter"/>
</dbReference>
<dbReference type="CTD" id="9622"/>
<dbReference type="GO" id="GO:0030141">
    <property type="term" value="C:secretory granule"/>
    <property type="evidence" value="ECO:0007669"/>
    <property type="project" value="TreeGrafter"/>
</dbReference>
<reference evidence="21" key="2">
    <citation type="journal article" date="2020" name="Biotechnol. Bioeng.">
        <title>Chromosome-scale scaffolds for the Chinese hamster reference genome assembly to facilitate the study of the CHO epigenome.</title>
        <authorList>
            <person name="Hilliard W."/>
            <person name="MacDonald M."/>
            <person name="Lee K.H."/>
        </authorList>
    </citation>
    <scope>NUCLEOTIDE SEQUENCE [LARGE SCALE GENOMIC DNA]</scope>
    <source>
        <strain evidence="21">17A/GY</strain>
    </source>
</reference>
<keyword evidence="12" id="KW-0325">Glycoprotein</keyword>
<evidence type="ECO:0000256" key="6">
    <source>
        <dbReference type="ARBA" id="ARBA00022729"/>
    </source>
</evidence>
<keyword evidence="4 18" id="KW-0645">Protease</keyword>
<evidence type="ECO:0000256" key="12">
    <source>
        <dbReference type="ARBA" id="ARBA00023180"/>
    </source>
</evidence>
<dbReference type="InterPro" id="IPR009003">
    <property type="entry name" value="Peptidase_S1_PA"/>
</dbReference>
<evidence type="ECO:0000313" key="21">
    <source>
        <dbReference type="Proteomes" id="UP001108280"/>
    </source>
</evidence>
<dbReference type="GO" id="GO:0004252">
    <property type="term" value="F:serine-type endopeptidase activity"/>
    <property type="evidence" value="ECO:0007669"/>
    <property type="project" value="InterPro"/>
</dbReference>